<dbReference type="InterPro" id="IPR040381">
    <property type="entry name" value="At4g14450-like"/>
</dbReference>
<organism evidence="2 3">
    <name type="scientific">Eutrema salsugineum</name>
    <name type="common">Saltwater cress</name>
    <name type="synonym">Sisymbrium salsugineum</name>
    <dbReference type="NCBI Taxonomy" id="72664"/>
    <lineage>
        <taxon>Eukaryota</taxon>
        <taxon>Viridiplantae</taxon>
        <taxon>Streptophyta</taxon>
        <taxon>Embryophyta</taxon>
        <taxon>Tracheophyta</taxon>
        <taxon>Spermatophyta</taxon>
        <taxon>Magnoliopsida</taxon>
        <taxon>eudicotyledons</taxon>
        <taxon>Gunneridae</taxon>
        <taxon>Pentapetalae</taxon>
        <taxon>rosids</taxon>
        <taxon>malvids</taxon>
        <taxon>Brassicales</taxon>
        <taxon>Brassicaceae</taxon>
        <taxon>Eutremeae</taxon>
        <taxon>Eutrema</taxon>
    </lineage>
</organism>
<reference evidence="2 3" key="1">
    <citation type="journal article" date="2013" name="Front. Plant Sci.">
        <title>The Reference Genome of the Halophytic Plant Eutrema salsugineum.</title>
        <authorList>
            <person name="Yang R."/>
            <person name="Jarvis D.E."/>
            <person name="Chen H."/>
            <person name="Beilstein M.A."/>
            <person name="Grimwood J."/>
            <person name="Jenkins J."/>
            <person name="Shu S."/>
            <person name="Prochnik S."/>
            <person name="Xin M."/>
            <person name="Ma C."/>
            <person name="Schmutz J."/>
            <person name="Wing R.A."/>
            <person name="Mitchell-Olds T."/>
            <person name="Schumaker K.S."/>
            <person name="Wang X."/>
        </authorList>
    </citation>
    <scope>NUCLEOTIDE SEQUENCE [LARGE SCALE GENOMIC DNA]</scope>
</reference>
<dbReference type="AlphaFoldDB" id="V4LZQ3"/>
<proteinExistence type="predicted"/>
<evidence type="ECO:0000313" key="3">
    <source>
        <dbReference type="Proteomes" id="UP000030689"/>
    </source>
</evidence>
<feature type="region of interest" description="Disordered" evidence="1">
    <location>
        <begin position="63"/>
        <end position="84"/>
    </location>
</feature>
<dbReference type="Gramene" id="ESQ56160">
    <property type="protein sequence ID" value="ESQ56160"/>
    <property type="gene ID" value="EUTSA_v10027546mg"/>
</dbReference>
<protein>
    <submittedName>
        <fullName evidence="2">Uncharacterized protein</fullName>
    </submittedName>
</protein>
<sequence>SIFMASTMPKTSTSGAGNEQQPKRLQRRAPSLKIELASVSTWNVAIPLLSPLASSPKISFDQFNVPPPQNRIEKPTEEEKKTPVFKKWQHPASPFCYEQAAFVPPFIPV</sequence>
<dbReference type="PANTHER" id="PTHR33912:SF11">
    <property type="entry name" value="(RAPE) HYPOTHETICAL PROTEIN"/>
    <property type="match status" value="1"/>
</dbReference>
<dbReference type="GO" id="GO:0005737">
    <property type="term" value="C:cytoplasm"/>
    <property type="evidence" value="ECO:0007669"/>
    <property type="project" value="EnsemblPlants"/>
</dbReference>
<gene>
    <name evidence="2" type="ORF">EUTSA_v10027546mg</name>
</gene>
<feature type="compositionally biased region" description="Basic and acidic residues" evidence="1">
    <location>
        <begin position="71"/>
        <end position="82"/>
    </location>
</feature>
<name>V4LZQ3_EUTSA</name>
<feature type="region of interest" description="Disordered" evidence="1">
    <location>
        <begin position="1"/>
        <end position="28"/>
    </location>
</feature>
<dbReference type="GO" id="GO:0005634">
    <property type="term" value="C:nucleus"/>
    <property type="evidence" value="ECO:0007669"/>
    <property type="project" value="EnsemblPlants"/>
</dbReference>
<evidence type="ECO:0000313" key="2">
    <source>
        <dbReference type="EMBL" id="ESQ56160.1"/>
    </source>
</evidence>
<dbReference type="Proteomes" id="UP000030689">
    <property type="component" value="Unassembled WGS sequence"/>
</dbReference>
<dbReference type="KEGG" id="eus:EUTSA_v10027546mg"/>
<feature type="compositionally biased region" description="Polar residues" evidence="1">
    <location>
        <begin position="8"/>
        <end position="20"/>
    </location>
</feature>
<keyword evidence="3" id="KW-1185">Reference proteome</keyword>
<dbReference type="OrthoDB" id="673645at2759"/>
<dbReference type="eggNOG" id="ENOG502S77P">
    <property type="taxonomic scope" value="Eukaryota"/>
</dbReference>
<accession>V4LZQ3</accession>
<dbReference type="OMA" id="HPAGPIY"/>
<dbReference type="PANTHER" id="PTHR33912">
    <property type="entry name" value="OS01G0939400 PROTEIN"/>
    <property type="match status" value="1"/>
</dbReference>
<dbReference type="EMBL" id="KI517384">
    <property type="protein sequence ID" value="ESQ56160.1"/>
    <property type="molecule type" value="Genomic_DNA"/>
</dbReference>
<evidence type="ECO:0000256" key="1">
    <source>
        <dbReference type="SAM" id="MobiDB-lite"/>
    </source>
</evidence>
<feature type="non-terminal residue" evidence="2">
    <location>
        <position position="1"/>
    </location>
</feature>